<dbReference type="Pfam" id="PF00174">
    <property type="entry name" value="Oxidored_molyb"/>
    <property type="match status" value="1"/>
</dbReference>
<evidence type="ECO:0000259" key="2">
    <source>
        <dbReference type="Pfam" id="PF00174"/>
    </source>
</evidence>
<comment type="caution">
    <text evidence="3">The sequence shown here is derived from an EMBL/GenBank/DDBJ whole genome shotgun (WGS) entry which is preliminary data.</text>
</comment>
<dbReference type="Gene3D" id="3.90.420.10">
    <property type="entry name" value="Oxidoreductase, molybdopterin-binding domain"/>
    <property type="match status" value="1"/>
</dbReference>
<evidence type="ECO:0000256" key="1">
    <source>
        <dbReference type="SAM" id="Phobius"/>
    </source>
</evidence>
<keyword evidence="1" id="KW-1133">Transmembrane helix</keyword>
<accession>A0ABN2FE26</accession>
<evidence type="ECO:0000313" key="3">
    <source>
        <dbReference type="EMBL" id="GAA1640654.1"/>
    </source>
</evidence>
<keyword evidence="1" id="KW-0472">Membrane</keyword>
<proteinExistence type="predicted"/>
<keyword evidence="4" id="KW-1185">Reference proteome</keyword>
<feature type="transmembrane region" description="Helical" evidence="1">
    <location>
        <begin position="69"/>
        <end position="87"/>
    </location>
</feature>
<dbReference type="Proteomes" id="UP001501319">
    <property type="component" value="Unassembled WGS sequence"/>
</dbReference>
<dbReference type="EMBL" id="BAAANE010000005">
    <property type="protein sequence ID" value="GAA1640654.1"/>
    <property type="molecule type" value="Genomic_DNA"/>
</dbReference>
<organism evidence="3 4">
    <name type="scientific">Kribbella alba</name>
    <dbReference type="NCBI Taxonomy" id="190197"/>
    <lineage>
        <taxon>Bacteria</taxon>
        <taxon>Bacillati</taxon>
        <taxon>Actinomycetota</taxon>
        <taxon>Actinomycetes</taxon>
        <taxon>Propionibacteriales</taxon>
        <taxon>Kribbellaceae</taxon>
        <taxon>Kribbella</taxon>
    </lineage>
</organism>
<evidence type="ECO:0000313" key="4">
    <source>
        <dbReference type="Proteomes" id="UP001501319"/>
    </source>
</evidence>
<dbReference type="SUPFAM" id="SSF56524">
    <property type="entry name" value="Oxidoreductase molybdopterin-binding domain"/>
    <property type="match status" value="1"/>
</dbReference>
<dbReference type="InterPro" id="IPR036374">
    <property type="entry name" value="OxRdtase_Mopterin-bd_sf"/>
</dbReference>
<gene>
    <name evidence="3" type="ORF">GCM10009744_33160</name>
</gene>
<feature type="transmembrane region" description="Helical" evidence="1">
    <location>
        <begin position="99"/>
        <end position="117"/>
    </location>
</feature>
<dbReference type="InterPro" id="IPR000572">
    <property type="entry name" value="OxRdtase_Mopterin-bd_dom"/>
</dbReference>
<protein>
    <recommendedName>
        <fullName evidence="2">Oxidoreductase molybdopterin-binding domain-containing protein</fullName>
    </recommendedName>
</protein>
<feature type="transmembrane region" description="Helical" evidence="1">
    <location>
        <begin position="27"/>
        <end position="48"/>
    </location>
</feature>
<keyword evidence="1" id="KW-0812">Transmembrane</keyword>
<sequence>MANLVLLGVVPLAAASGFCMFVFGSGLVWPIAVLHGALGLTVFVLVPWKSIVVRRGLRRARRPGRTTSVLLTASTLVALVTGVAHRFGVLLADSPVTTLQLHVGAGVVAAVLTLWHAHHRRVRARRTDLSRRTLLRLGVVASAAGVLEGSAQAASALTTPSGVRRPTGSFKLASSSVAAIPTTSWLFDQVPELDPAAWRLTVRTGDASHDWSLEDLARWNDRQMAVLDCTGGWWTQQEWAGVRVRRLLPDGATGTVEVTSATGYHRRLPLTDHLLLATRVGGTTLSVGHGAPARLVVPGRRGYHWVKWVVRIDHDSQPWWIQPPLPLQ</sequence>
<name>A0ABN2FE26_9ACTN</name>
<feature type="domain" description="Oxidoreductase molybdopterin-binding" evidence="2">
    <location>
        <begin position="189"/>
        <end position="316"/>
    </location>
</feature>
<reference evidence="3 4" key="1">
    <citation type="journal article" date="2019" name="Int. J. Syst. Evol. Microbiol.">
        <title>The Global Catalogue of Microorganisms (GCM) 10K type strain sequencing project: providing services to taxonomists for standard genome sequencing and annotation.</title>
        <authorList>
            <consortium name="The Broad Institute Genomics Platform"/>
            <consortium name="The Broad Institute Genome Sequencing Center for Infectious Disease"/>
            <person name="Wu L."/>
            <person name="Ma J."/>
        </authorList>
    </citation>
    <scope>NUCLEOTIDE SEQUENCE [LARGE SCALE GENOMIC DNA]</scope>
    <source>
        <strain evidence="3 4">JCM 14306</strain>
    </source>
</reference>